<dbReference type="Proteomes" id="UP001230504">
    <property type="component" value="Unassembled WGS sequence"/>
</dbReference>
<proteinExistence type="predicted"/>
<feature type="transmembrane region" description="Helical" evidence="2">
    <location>
        <begin position="49"/>
        <end position="66"/>
    </location>
</feature>
<reference evidence="3" key="1">
    <citation type="submission" date="2021-06" db="EMBL/GenBank/DDBJ databases">
        <title>Comparative genomics, transcriptomics and evolutionary studies reveal genomic signatures of adaptation to plant cell wall in hemibiotrophic fungi.</title>
        <authorList>
            <consortium name="DOE Joint Genome Institute"/>
            <person name="Baroncelli R."/>
            <person name="Diaz J.F."/>
            <person name="Benocci T."/>
            <person name="Peng M."/>
            <person name="Battaglia E."/>
            <person name="Haridas S."/>
            <person name="Andreopoulos W."/>
            <person name="Labutti K."/>
            <person name="Pangilinan J."/>
            <person name="Floch G.L."/>
            <person name="Makela M.R."/>
            <person name="Henrissat B."/>
            <person name="Grigoriev I.V."/>
            <person name="Crouch J.A."/>
            <person name="De Vries R.P."/>
            <person name="Sukno S.A."/>
            <person name="Thon M.R."/>
        </authorList>
    </citation>
    <scope>NUCLEOTIDE SEQUENCE</scope>
    <source>
        <strain evidence="3">CBS 125086</strain>
    </source>
</reference>
<evidence type="ECO:0000256" key="1">
    <source>
        <dbReference type="SAM" id="MobiDB-lite"/>
    </source>
</evidence>
<dbReference type="AlphaFoldDB" id="A0AAD8Q1P7"/>
<dbReference type="GeneID" id="85435473"/>
<keyword evidence="4" id="KW-1185">Reference proteome</keyword>
<protein>
    <submittedName>
        <fullName evidence="3">Uncharacterized protein</fullName>
    </submittedName>
</protein>
<evidence type="ECO:0000256" key="2">
    <source>
        <dbReference type="SAM" id="Phobius"/>
    </source>
</evidence>
<gene>
    <name evidence="3" type="ORF">LY79DRAFT_173359</name>
</gene>
<keyword evidence="2" id="KW-0472">Membrane</keyword>
<dbReference type="EMBL" id="JAHLJV010000023">
    <property type="protein sequence ID" value="KAK1593890.1"/>
    <property type="molecule type" value="Genomic_DNA"/>
</dbReference>
<feature type="transmembrane region" description="Helical" evidence="2">
    <location>
        <begin position="78"/>
        <end position="97"/>
    </location>
</feature>
<organism evidence="3 4">
    <name type="scientific">Colletotrichum navitas</name>
    <dbReference type="NCBI Taxonomy" id="681940"/>
    <lineage>
        <taxon>Eukaryota</taxon>
        <taxon>Fungi</taxon>
        <taxon>Dikarya</taxon>
        <taxon>Ascomycota</taxon>
        <taxon>Pezizomycotina</taxon>
        <taxon>Sordariomycetes</taxon>
        <taxon>Hypocreomycetidae</taxon>
        <taxon>Glomerellales</taxon>
        <taxon>Glomerellaceae</taxon>
        <taxon>Colletotrichum</taxon>
        <taxon>Colletotrichum graminicola species complex</taxon>
    </lineage>
</organism>
<feature type="region of interest" description="Disordered" evidence="1">
    <location>
        <begin position="1"/>
        <end position="26"/>
    </location>
</feature>
<accession>A0AAD8Q1P7</accession>
<keyword evidence="2" id="KW-1133">Transmembrane helix</keyword>
<evidence type="ECO:0000313" key="3">
    <source>
        <dbReference type="EMBL" id="KAK1593890.1"/>
    </source>
</evidence>
<keyword evidence="2" id="KW-0812">Transmembrane</keyword>
<sequence length="133" mass="15456">MHVGTLRNDSLGNPKRANPNSDKNNRDHAVPTTSLFLHFSVQVNRPLRVLYPSFLNSFFSTIPLHIHFVDFQPSLPRFIYYARSQHLITFVAFHFVYRRSRHTSRIISGVYYENSLWLPKPASELLHTPHSGP</sequence>
<evidence type="ECO:0000313" key="4">
    <source>
        <dbReference type="Proteomes" id="UP001230504"/>
    </source>
</evidence>
<dbReference type="RefSeq" id="XP_060415156.1">
    <property type="nucleotide sequence ID" value="XM_060551233.1"/>
</dbReference>
<comment type="caution">
    <text evidence="3">The sequence shown here is derived from an EMBL/GenBank/DDBJ whole genome shotgun (WGS) entry which is preliminary data.</text>
</comment>
<name>A0AAD8Q1P7_9PEZI</name>